<organism evidence="1 2">
    <name type="scientific">Halosaccharopolyspora lacisalsi</name>
    <dbReference type="NCBI Taxonomy" id="1000566"/>
    <lineage>
        <taxon>Bacteria</taxon>
        <taxon>Bacillati</taxon>
        <taxon>Actinomycetota</taxon>
        <taxon>Actinomycetes</taxon>
        <taxon>Pseudonocardiales</taxon>
        <taxon>Pseudonocardiaceae</taxon>
        <taxon>Halosaccharopolyspora</taxon>
    </lineage>
</organism>
<dbReference type="EMBL" id="JACGWZ010000001">
    <property type="protein sequence ID" value="MBA8823321.1"/>
    <property type="molecule type" value="Genomic_DNA"/>
</dbReference>
<name>A0A839DVX8_9PSEU</name>
<dbReference type="Proteomes" id="UP000569329">
    <property type="component" value="Unassembled WGS sequence"/>
</dbReference>
<keyword evidence="2" id="KW-1185">Reference proteome</keyword>
<comment type="caution">
    <text evidence="1">The sequence shown here is derived from an EMBL/GenBank/DDBJ whole genome shotgun (WGS) entry which is preliminary data.</text>
</comment>
<protein>
    <submittedName>
        <fullName evidence="1">Uncharacterized protein</fullName>
    </submittedName>
</protein>
<reference evidence="1 2" key="1">
    <citation type="submission" date="2020-07" db="EMBL/GenBank/DDBJ databases">
        <title>Sequencing the genomes of 1000 actinobacteria strains.</title>
        <authorList>
            <person name="Klenk H.-P."/>
        </authorList>
    </citation>
    <scope>NUCLEOTIDE SEQUENCE [LARGE SCALE GENOMIC DNA]</scope>
    <source>
        <strain evidence="1 2">DSM 45975</strain>
    </source>
</reference>
<sequence>MKFGVNIVNHGWVAEPEHFRGWARFPEWAGLHAALVSDHVAVTPDVAEP</sequence>
<evidence type="ECO:0000313" key="2">
    <source>
        <dbReference type="Proteomes" id="UP000569329"/>
    </source>
</evidence>
<evidence type="ECO:0000313" key="1">
    <source>
        <dbReference type="EMBL" id="MBA8823321.1"/>
    </source>
</evidence>
<accession>A0A839DVX8</accession>
<dbReference type="AlphaFoldDB" id="A0A839DVX8"/>
<proteinExistence type="predicted"/>
<gene>
    <name evidence="1" type="ORF">FHX42_000650</name>
</gene>